<dbReference type="GO" id="GO:0005524">
    <property type="term" value="F:ATP binding"/>
    <property type="evidence" value="ECO:0007669"/>
    <property type="project" value="UniProtKB-UniRule"/>
</dbReference>
<dbReference type="PANTHER" id="PTHR47973">
    <property type="entry name" value="CYSTEINE-RICH RECEPTOR-LIKE PROTEIN KINASE 3"/>
    <property type="match status" value="1"/>
</dbReference>
<name>A0A2K1JXF6_PHYPA</name>
<evidence type="ECO:0000313" key="12">
    <source>
        <dbReference type="Proteomes" id="UP000006727"/>
    </source>
</evidence>
<dbReference type="InterPro" id="IPR000719">
    <property type="entry name" value="Prot_kinase_dom"/>
</dbReference>
<evidence type="ECO:0000256" key="1">
    <source>
        <dbReference type="ARBA" id="ARBA00022679"/>
    </source>
</evidence>
<protein>
    <recommendedName>
        <fullName evidence="9">Protein kinase domain-containing protein</fullName>
    </recommendedName>
</protein>
<dbReference type="InParanoid" id="A0A2K1JXF6"/>
<dbReference type="EnsemblPlants" id="Pp3c10_2812V3.1">
    <property type="protein sequence ID" value="Pp3c10_2812V3.1"/>
    <property type="gene ID" value="Pp3c10_2812"/>
</dbReference>
<evidence type="ECO:0000256" key="7">
    <source>
        <dbReference type="SAM" id="MobiDB-lite"/>
    </source>
</evidence>
<keyword evidence="8" id="KW-0472">Membrane</keyword>
<feature type="compositionally biased region" description="Basic and acidic residues" evidence="7">
    <location>
        <begin position="842"/>
        <end position="856"/>
    </location>
</feature>
<dbReference type="FunFam" id="3.30.200.20:FF:000421">
    <property type="entry name" value="Serine/threonine-protein kinase receptor"/>
    <property type="match status" value="1"/>
</dbReference>
<reference evidence="11" key="3">
    <citation type="submission" date="2020-12" db="UniProtKB">
        <authorList>
            <consortium name="EnsemblPlants"/>
        </authorList>
    </citation>
    <scope>IDENTIFICATION</scope>
</reference>
<feature type="binding site" evidence="6">
    <location>
        <position position="533"/>
    </location>
    <ligand>
        <name>ATP</name>
        <dbReference type="ChEBI" id="CHEBI:30616"/>
    </ligand>
</feature>
<dbReference type="PaxDb" id="3218-PP1S51_330V6.1"/>
<dbReference type="Pfam" id="PF00069">
    <property type="entry name" value="Pkinase"/>
    <property type="match status" value="1"/>
</dbReference>
<keyword evidence="5" id="KW-0675">Receptor</keyword>
<dbReference type="SUPFAM" id="SSF56112">
    <property type="entry name" value="Protein kinase-like (PK-like)"/>
    <property type="match status" value="1"/>
</dbReference>
<accession>A0A2K1JXF6</accession>
<dbReference type="InterPro" id="IPR011009">
    <property type="entry name" value="Kinase-like_dom_sf"/>
</dbReference>
<evidence type="ECO:0000256" key="2">
    <source>
        <dbReference type="ARBA" id="ARBA00022741"/>
    </source>
</evidence>
<keyword evidence="3" id="KW-0418">Kinase</keyword>
<dbReference type="SMART" id="SM00220">
    <property type="entry name" value="S_TKc"/>
    <property type="match status" value="1"/>
</dbReference>
<evidence type="ECO:0000256" key="5">
    <source>
        <dbReference type="ARBA" id="ARBA00023170"/>
    </source>
</evidence>
<evidence type="ECO:0000259" key="9">
    <source>
        <dbReference type="PROSITE" id="PS50011"/>
    </source>
</evidence>
<dbReference type="FunFam" id="1.10.510.10:FF:000146">
    <property type="entry name" value="LRR receptor-like serine/threonine-protein kinase IOS1"/>
    <property type="match status" value="1"/>
</dbReference>
<dbReference type="Gene3D" id="3.30.200.20">
    <property type="entry name" value="Phosphorylase Kinase, domain 1"/>
    <property type="match status" value="1"/>
</dbReference>
<evidence type="ECO:0000256" key="3">
    <source>
        <dbReference type="ARBA" id="ARBA00022777"/>
    </source>
</evidence>
<keyword evidence="8" id="KW-1133">Transmembrane helix</keyword>
<keyword evidence="2 6" id="KW-0547">Nucleotide-binding</keyword>
<feature type="transmembrane region" description="Helical" evidence="8">
    <location>
        <begin position="443"/>
        <end position="464"/>
    </location>
</feature>
<dbReference type="PROSITE" id="PS00108">
    <property type="entry name" value="PROTEIN_KINASE_ST"/>
    <property type="match status" value="1"/>
</dbReference>
<dbReference type="PROSITE" id="PS00107">
    <property type="entry name" value="PROTEIN_KINASE_ATP"/>
    <property type="match status" value="1"/>
</dbReference>
<feature type="region of interest" description="Disordered" evidence="7">
    <location>
        <begin position="830"/>
        <end position="856"/>
    </location>
</feature>
<evidence type="ECO:0000256" key="4">
    <source>
        <dbReference type="ARBA" id="ARBA00022840"/>
    </source>
</evidence>
<dbReference type="CDD" id="cd14066">
    <property type="entry name" value="STKc_IRAK"/>
    <property type="match status" value="1"/>
</dbReference>
<dbReference type="InterPro" id="IPR008271">
    <property type="entry name" value="Ser/Thr_kinase_AS"/>
</dbReference>
<sequence length="856" mass="95863">MTMEEFSIKEKNVRRLGDDALHLAMDTEECGLSLCVDNCARHACSASHNDNFLCANTFRSVADCEALNPNKTCLQLQLNFGKNGFVRIPPPFRNYSNANLRPEIKRAICSHSNLQFTASSKINLTFWNYFGSAEGVWRSYPGRVAEPDKGCISYDPRKRPWYILATAVVKDLILLLDIGQERDTTLKLAVNVVSELFDTLRINDTVNMVTFDSVAATPISPNSIILVFTDGHFSKNPVFINEPSLQRAVANLNADNVIVFFFSIGPGESDNPPDTLQELRTLSCQMNSSVVYVSEADAFWNPLWAIRPYFDYQAKMRFRENVTFWTDTYIDFDGLGEVSTVTYPVFQDGTLYGVAGIDVFVNASDNAIIQQKAVNPNVPAIELECEEENVNLSHCTKAVDPGLQPLCEQDVYLNEDPKEVYKKLLCCDTCAVQDVQKRNLLPVYLAVAGTSVFAIILMLIIAVLGSKYRIARKFVREIQEDFARASISTNLYTYKELKKATRNFHNDNKLGEGGFGEVFLGKIRDGSQVAVKKLADDSKQGKPQFLAEVMIISKVQHRNLVKLRGCCVEGRHRLLVYEYLENKSLRETLLGTTEELIHIDWPTRFNIATGTARGLAYLHDEINPRIIHRDIKASNILLDGHLEAKISDFGLAKLCPDERTHLTTAIAGTLGYMAPEITRGQLSEKVDVFSYGVLLMEIVTGKVTMSVTNFGTPFCLVDEVRDLYRKSQETGRDDYLLRLVDRNLHGVFNKEEVIRVLKIALICANDNPASRPSITQVISMLLGTQTIPEHHLKYILQSFQSSQSFPSLTNPCMWHDYNFSSISPANAGQTLSHTSGASSVSRAEKRTITPADLEGR</sequence>
<evidence type="ECO:0000256" key="8">
    <source>
        <dbReference type="SAM" id="Phobius"/>
    </source>
</evidence>
<proteinExistence type="predicted"/>
<dbReference type="InterPro" id="IPR052059">
    <property type="entry name" value="CR_Ser/Thr_kinase"/>
</dbReference>
<dbReference type="InterPro" id="IPR017441">
    <property type="entry name" value="Protein_kinase_ATP_BS"/>
</dbReference>
<keyword evidence="12" id="KW-1185">Reference proteome</keyword>
<gene>
    <name evidence="10" type="ORF">PHYPA_013329</name>
</gene>
<dbReference type="Gene3D" id="3.30.450.20">
    <property type="entry name" value="PAS domain"/>
    <property type="match status" value="1"/>
</dbReference>
<keyword evidence="1" id="KW-0808">Transferase</keyword>
<dbReference type="Gramene" id="Pp3c10_2812V3.1">
    <property type="protein sequence ID" value="Pp3c10_2812V3.1"/>
    <property type="gene ID" value="Pp3c10_2812"/>
</dbReference>
<dbReference type="InterPro" id="IPR036465">
    <property type="entry name" value="vWFA_dom_sf"/>
</dbReference>
<reference evidence="10 12" key="1">
    <citation type="journal article" date="2008" name="Science">
        <title>The Physcomitrella genome reveals evolutionary insights into the conquest of land by plants.</title>
        <authorList>
            <person name="Rensing S."/>
            <person name="Lang D."/>
            <person name="Zimmer A."/>
            <person name="Terry A."/>
            <person name="Salamov A."/>
            <person name="Shapiro H."/>
            <person name="Nishiyama T."/>
            <person name="Perroud P.-F."/>
            <person name="Lindquist E."/>
            <person name="Kamisugi Y."/>
            <person name="Tanahashi T."/>
            <person name="Sakakibara K."/>
            <person name="Fujita T."/>
            <person name="Oishi K."/>
            <person name="Shin-I T."/>
            <person name="Kuroki Y."/>
            <person name="Toyoda A."/>
            <person name="Suzuki Y."/>
            <person name="Hashimoto A."/>
            <person name="Yamaguchi K."/>
            <person name="Sugano A."/>
            <person name="Kohara Y."/>
            <person name="Fujiyama A."/>
            <person name="Anterola A."/>
            <person name="Aoki S."/>
            <person name="Ashton N."/>
            <person name="Barbazuk W.B."/>
            <person name="Barker E."/>
            <person name="Bennetzen J."/>
            <person name="Bezanilla M."/>
            <person name="Blankenship R."/>
            <person name="Cho S.H."/>
            <person name="Dutcher S."/>
            <person name="Estelle M."/>
            <person name="Fawcett J.A."/>
            <person name="Gundlach H."/>
            <person name="Hanada K."/>
            <person name="Heyl A."/>
            <person name="Hicks K.A."/>
            <person name="Hugh J."/>
            <person name="Lohr M."/>
            <person name="Mayer K."/>
            <person name="Melkozernov A."/>
            <person name="Murata T."/>
            <person name="Nelson D."/>
            <person name="Pils B."/>
            <person name="Prigge M."/>
            <person name="Reiss B."/>
            <person name="Renner T."/>
            <person name="Rombauts S."/>
            <person name="Rushton P."/>
            <person name="Sanderfoot A."/>
            <person name="Schween G."/>
            <person name="Shiu S.-H."/>
            <person name="Stueber K."/>
            <person name="Theodoulou F.L."/>
            <person name="Tu H."/>
            <person name="Van de Peer Y."/>
            <person name="Verrier P.J."/>
            <person name="Waters E."/>
            <person name="Wood A."/>
            <person name="Yang L."/>
            <person name="Cove D."/>
            <person name="Cuming A."/>
            <person name="Hasebe M."/>
            <person name="Lucas S."/>
            <person name="Mishler D.B."/>
            <person name="Reski R."/>
            <person name="Grigoriev I."/>
            <person name="Quatrano R.S."/>
            <person name="Boore J.L."/>
        </authorList>
    </citation>
    <scope>NUCLEOTIDE SEQUENCE [LARGE SCALE GENOMIC DNA]</scope>
    <source>
        <strain evidence="11 12">cv. Gransden 2004</strain>
    </source>
</reference>
<evidence type="ECO:0000313" key="11">
    <source>
        <dbReference type="EnsemblPlants" id="Pp3c10_2812V3.1"/>
    </source>
</evidence>
<feature type="compositionally biased region" description="Polar residues" evidence="7">
    <location>
        <begin position="830"/>
        <end position="841"/>
    </location>
</feature>
<dbReference type="EMBL" id="ABEU02000010">
    <property type="protein sequence ID" value="PNR46210.1"/>
    <property type="molecule type" value="Genomic_DNA"/>
</dbReference>
<keyword evidence="4 6" id="KW-0067">ATP-binding</keyword>
<dbReference type="AlphaFoldDB" id="A0A2K1JXF6"/>
<dbReference type="SUPFAM" id="SSF53300">
    <property type="entry name" value="vWA-like"/>
    <property type="match status" value="1"/>
</dbReference>
<evidence type="ECO:0000256" key="6">
    <source>
        <dbReference type="PROSITE-ProRule" id="PRU10141"/>
    </source>
</evidence>
<reference evidence="10 12" key="2">
    <citation type="journal article" date="2018" name="Plant J.">
        <title>The Physcomitrella patens chromosome-scale assembly reveals moss genome structure and evolution.</title>
        <authorList>
            <person name="Lang D."/>
            <person name="Ullrich K.K."/>
            <person name="Murat F."/>
            <person name="Fuchs J."/>
            <person name="Jenkins J."/>
            <person name="Haas F.B."/>
            <person name="Piednoel M."/>
            <person name="Gundlach H."/>
            <person name="Van Bel M."/>
            <person name="Meyberg R."/>
            <person name="Vives C."/>
            <person name="Morata J."/>
            <person name="Symeonidi A."/>
            <person name="Hiss M."/>
            <person name="Muchero W."/>
            <person name="Kamisugi Y."/>
            <person name="Saleh O."/>
            <person name="Blanc G."/>
            <person name="Decker E.L."/>
            <person name="van Gessel N."/>
            <person name="Grimwood J."/>
            <person name="Hayes R.D."/>
            <person name="Graham S.W."/>
            <person name="Gunter L.E."/>
            <person name="McDaniel S.F."/>
            <person name="Hoernstein S.N.W."/>
            <person name="Larsson A."/>
            <person name="Li F.W."/>
            <person name="Perroud P.F."/>
            <person name="Phillips J."/>
            <person name="Ranjan P."/>
            <person name="Rokshar D.S."/>
            <person name="Rothfels C.J."/>
            <person name="Schneider L."/>
            <person name="Shu S."/>
            <person name="Stevenson D.W."/>
            <person name="Thummler F."/>
            <person name="Tillich M."/>
            <person name="Villarreal Aguilar J.C."/>
            <person name="Widiez T."/>
            <person name="Wong G.K."/>
            <person name="Wymore A."/>
            <person name="Zhang Y."/>
            <person name="Zimmer A.D."/>
            <person name="Quatrano R.S."/>
            <person name="Mayer K.F.X."/>
            <person name="Goodstein D."/>
            <person name="Casacuberta J.M."/>
            <person name="Vandepoele K."/>
            <person name="Reski R."/>
            <person name="Cuming A.C."/>
            <person name="Tuskan G.A."/>
            <person name="Maumus F."/>
            <person name="Salse J."/>
            <person name="Schmutz J."/>
            <person name="Rensing S.A."/>
        </authorList>
    </citation>
    <scope>NUCLEOTIDE SEQUENCE [LARGE SCALE GENOMIC DNA]</scope>
    <source>
        <strain evidence="11 12">cv. Gransden 2004</strain>
    </source>
</reference>
<evidence type="ECO:0000313" key="10">
    <source>
        <dbReference type="EMBL" id="PNR46210.1"/>
    </source>
</evidence>
<organism evidence="10">
    <name type="scientific">Physcomitrium patens</name>
    <name type="common">Spreading-leaved earth moss</name>
    <name type="synonym">Physcomitrella patens</name>
    <dbReference type="NCBI Taxonomy" id="3218"/>
    <lineage>
        <taxon>Eukaryota</taxon>
        <taxon>Viridiplantae</taxon>
        <taxon>Streptophyta</taxon>
        <taxon>Embryophyta</taxon>
        <taxon>Bryophyta</taxon>
        <taxon>Bryophytina</taxon>
        <taxon>Bryopsida</taxon>
        <taxon>Funariidae</taxon>
        <taxon>Funariales</taxon>
        <taxon>Funariaceae</taxon>
        <taxon>Physcomitrium</taxon>
    </lineage>
</organism>
<dbReference type="PROSITE" id="PS50011">
    <property type="entry name" value="PROTEIN_KINASE_DOM"/>
    <property type="match status" value="1"/>
</dbReference>
<keyword evidence="8" id="KW-0812">Transmembrane</keyword>
<dbReference type="Gene3D" id="1.10.510.10">
    <property type="entry name" value="Transferase(Phosphotransferase) domain 1"/>
    <property type="match status" value="1"/>
</dbReference>
<dbReference type="Proteomes" id="UP000006727">
    <property type="component" value="Chromosome 10"/>
</dbReference>
<feature type="domain" description="Protein kinase" evidence="9">
    <location>
        <begin position="504"/>
        <end position="794"/>
    </location>
</feature>
<dbReference type="GO" id="GO:0004674">
    <property type="term" value="F:protein serine/threonine kinase activity"/>
    <property type="evidence" value="ECO:0000318"/>
    <property type="project" value="GO_Central"/>
</dbReference>
<dbReference type="STRING" id="3218.A0A2K1JXF6"/>